<dbReference type="AlphaFoldDB" id="A0A819IWN1"/>
<reference evidence="5" key="1">
    <citation type="submission" date="2021-02" db="EMBL/GenBank/DDBJ databases">
        <authorList>
            <person name="Nowell W R."/>
        </authorList>
    </citation>
    <scope>NUCLEOTIDE SEQUENCE</scope>
</reference>
<feature type="transmembrane region" description="Helical" evidence="2">
    <location>
        <begin position="325"/>
        <end position="348"/>
    </location>
</feature>
<keyword evidence="3" id="KW-0732">Signal</keyword>
<evidence type="ECO:0000313" key="4">
    <source>
        <dbReference type="EMBL" id="CAF1305955.1"/>
    </source>
</evidence>
<evidence type="ECO:0000313" key="6">
    <source>
        <dbReference type="Proteomes" id="UP000663868"/>
    </source>
</evidence>
<proteinExistence type="predicted"/>
<feature type="region of interest" description="Disordered" evidence="1">
    <location>
        <begin position="367"/>
        <end position="396"/>
    </location>
</feature>
<sequence length="498" mass="54835">MFMVFLLIIYINTIDCQTTTTTTAAAPTFIYGCSFTNSTYLTNAAVSNQFQFLNSTSIKLTASYAFLSTPLSISTFGIGLIYPFSTSVNLVPFPVFLNCASSIQSCQLGTIAVTTTTTRASEPIGVQLSPLNYSSSASSSILFNQMGLYLNQGSYQLSNCTLNNGQYMTDPQTIFNIQIQYEKTVGTSCNPSTDTCGISSLTTCSSSSLTCTCLSPNSLVSYSNSFYCADTLNSSNCNIFPTRCVTWCNATTNSLCICPSDTLKIQRNYTYVCELPVNSLNCSSNDSIRRCSLGQSCINGQCIDSIIATTKINDTSSPLDQRLRIALGVIAGLLGTSILVLLGAFCWIRQRHKRQRAIAEKSLSLSSVPSATPTSSLYMSPTEHHEQQQQRQPSLPNRVYQLPVENNNSILLPIYRTNSFRQAINSGYNQTTEHVSTKRDSFIDRSIYEKDDLDSSNYSTLQYVIPTRTLNYQYSNEQNNIYQVFMPSSSPTSLTHDV</sequence>
<dbReference type="Proteomes" id="UP000663868">
    <property type="component" value="Unassembled WGS sequence"/>
</dbReference>
<keyword evidence="2" id="KW-1133">Transmembrane helix</keyword>
<feature type="chain" id="PRO_5036415545" evidence="3">
    <location>
        <begin position="17"/>
        <end position="498"/>
    </location>
</feature>
<dbReference type="EMBL" id="CAJNOE010000672">
    <property type="protein sequence ID" value="CAF1305955.1"/>
    <property type="molecule type" value="Genomic_DNA"/>
</dbReference>
<accession>A0A819IWN1</accession>
<keyword evidence="2" id="KW-0472">Membrane</keyword>
<protein>
    <submittedName>
        <fullName evidence="5">Uncharacterized protein</fullName>
    </submittedName>
</protein>
<keyword evidence="2" id="KW-0812">Transmembrane</keyword>
<feature type="compositionally biased region" description="Polar residues" evidence="1">
    <location>
        <begin position="367"/>
        <end position="379"/>
    </location>
</feature>
<evidence type="ECO:0000256" key="3">
    <source>
        <dbReference type="SAM" id="SignalP"/>
    </source>
</evidence>
<name>A0A819IWN1_9BILA</name>
<comment type="caution">
    <text evidence="5">The sequence shown here is derived from an EMBL/GenBank/DDBJ whole genome shotgun (WGS) entry which is preliminary data.</text>
</comment>
<evidence type="ECO:0000256" key="1">
    <source>
        <dbReference type="SAM" id="MobiDB-lite"/>
    </source>
</evidence>
<feature type="signal peptide" evidence="3">
    <location>
        <begin position="1"/>
        <end position="16"/>
    </location>
</feature>
<evidence type="ECO:0000256" key="2">
    <source>
        <dbReference type="SAM" id="Phobius"/>
    </source>
</evidence>
<dbReference type="Proteomes" id="UP000663860">
    <property type="component" value="Unassembled WGS sequence"/>
</dbReference>
<organism evidence="5 6">
    <name type="scientific">Adineta steineri</name>
    <dbReference type="NCBI Taxonomy" id="433720"/>
    <lineage>
        <taxon>Eukaryota</taxon>
        <taxon>Metazoa</taxon>
        <taxon>Spiralia</taxon>
        <taxon>Gnathifera</taxon>
        <taxon>Rotifera</taxon>
        <taxon>Eurotatoria</taxon>
        <taxon>Bdelloidea</taxon>
        <taxon>Adinetida</taxon>
        <taxon>Adinetidae</taxon>
        <taxon>Adineta</taxon>
    </lineage>
</organism>
<evidence type="ECO:0000313" key="5">
    <source>
        <dbReference type="EMBL" id="CAF3918260.1"/>
    </source>
</evidence>
<dbReference type="EMBL" id="CAJOBB010001912">
    <property type="protein sequence ID" value="CAF3918260.1"/>
    <property type="molecule type" value="Genomic_DNA"/>
</dbReference>
<gene>
    <name evidence="4" type="ORF">IZO911_LOCUS34330</name>
    <name evidence="5" type="ORF">KXQ929_LOCUS23748</name>
</gene>